<name>A0A8J5G3J0_ZINOF</name>
<sequence length="148" mass="16781">MRKGRVRWNQENLDEIEANKPVRQKIMEPKTPFHHMVDDDGSLSPKQTFADFTDSAAHAEALIAALNHVAASCRNSNGDWASSEDETEAMEQDDDSEADATRFSFSEHRKAHYNEFHKVKEFQQEDDGENMSLEKGNEESAHAKLSNS</sequence>
<dbReference type="PANTHER" id="PTHR12398">
    <property type="entry name" value="PROTEIN PHOSPHATASE INHIBITOR"/>
    <property type="match status" value="1"/>
</dbReference>
<evidence type="ECO:0008006" key="4">
    <source>
        <dbReference type="Google" id="ProtNLM"/>
    </source>
</evidence>
<dbReference type="AlphaFoldDB" id="A0A8J5G3J0"/>
<dbReference type="EMBL" id="JACMSC010000014">
    <property type="protein sequence ID" value="KAG6490869.1"/>
    <property type="molecule type" value="Genomic_DNA"/>
</dbReference>
<organism evidence="2 3">
    <name type="scientific">Zingiber officinale</name>
    <name type="common">Ginger</name>
    <name type="synonym">Amomum zingiber</name>
    <dbReference type="NCBI Taxonomy" id="94328"/>
    <lineage>
        <taxon>Eukaryota</taxon>
        <taxon>Viridiplantae</taxon>
        <taxon>Streptophyta</taxon>
        <taxon>Embryophyta</taxon>
        <taxon>Tracheophyta</taxon>
        <taxon>Spermatophyta</taxon>
        <taxon>Magnoliopsida</taxon>
        <taxon>Liliopsida</taxon>
        <taxon>Zingiberales</taxon>
        <taxon>Zingiberaceae</taxon>
        <taxon>Zingiber</taxon>
    </lineage>
</organism>
<reference evidence="2 3" key="1">
    <citation type="submission" date="2020-08" db="EMBL/GenBank/DDBJ databases">
        <title>Plant Genome Project.</title>
        <authorList>
            <person name="Zhang R.-G."/>
        </authorList>
    </citation>
    <scope>NUCLEOTIDE SEQUENCE [LARGE SCALE GENOMIC DNA]</scope>
    <source>
        <tissue evidence="2">Rhizome</tissue>
    </source>
</reference>
<feature type="region of interest" description="Disordered" evidence="1">
    <location>
        <begin position="116"/>
        <end position="148"/>
    </location>
</feature>
<protein>
    <recommendedName>
        <fullName evidence="4">Protein phosphatase inhibitor 2</fullName>
    </recommendedName>
</protein>
<proteinExistence type="predicted"/>
<evidence type="ECO:0000256" key="1">
    <source>
        <dbReference type="SAM" id="MobiDB-lite"/>
    </source>
</evidence>
<dbReference type="Proteomes" id="UP000734854">
    <property type="component" value="Unassembled WGS sequence"/>
</dbReference>
<feature type="compositionally biased region" description="Acidic residues" evidence="1">
    <location>
        <begin position="82"/>
        <end position="98"/>
    </location>
</feature>
<accession>A0A8J5G3J0</accession>
<keyword evidence="3" id="KW-1185">Reference proteome</keyword>
<evidence type="ECO:0000313" key="2">
    <source>
        <dbReference type="EMBL" id="KAG6490869.1"/>
    </source>
</evidence>
<dbReference type="PANTHER" id="PTHR12398:SF20">
    <property type="entry name" value="PROTEIN PHOSPHATASE 1 REGULATORY INHIBITOR SUBUNIT 2"/>
    <property type="match status" value="1"/>
</dbReference>
<evidence type="ECO:0000313" key="3">
    <source>
        <dbReference type="Proteomes" id="UP000734854"/>
    </source>
</evidence>
<dbReference type="Pfam" id="PF04979">
    <property type="entry name" value="IPP-2"/>
    <property type="match status" value="1"/>
</dbReference>
<dbReference type="GO" id="GO:0009966">
    <property type="term" value="P:regulation of signal transduction"/>
    <property type="evidence" value="ECO:0007669"/>
    <property type="project" value="InterPro"/>
</dbReference>
<comment type="caution">
    <text evidence="2">The sequence shown here is derived from an EMBL/GenBank/DDBJ whole genome shotgun (WGS) entry which is preliminary data.</text>
</comment>
<dbReference type="OrthoDB" id="551302at2759"/>
<gene>
    <name evidence="2" type="ORF">ZIOFF_052199</name>
</gene>
<dbReference type="GO" id="GO:0004864">
    <property type="term" value="F:protein phosphatase inhibitor activity"/>
    <property type="evidence" value="ECO:0007669"/>
    <property type="project" value="InterPro"/>
</dbReference>
<feature type="region of interest" description="Disordered" evidence="1">
    <location>
        <begin position="76"/>
        <end position="104"/>
    </location>
</feature>
<dbReference type="InterPro" id="IPR007062">
    <property type="entry name" value="PPI-2"/>
</dbReference>